<accession>A0A8H4CED5</accession>
<sequence length="263" mass="29118">MNFTPITAFVCPTCPARLSPMIKPVDIRKASIEKLQDGADRIDNFLATMDSGHSDRAAILNDKCTVYYVKWKKSGVPEDVVKAVQAGRAAVEALTPNETSKGPVFNKLAASLKGRFRYSSQAEDLEDAIKYGKRVLTCFAHGTHQWRAANANLCDMICDKGCFYRTKESLDEAFEFLEHAGAPGIQPTFYESSRLSYLSAVLVSRFEATGSVQDLERGIEAGYKSIETLRDGAIRDHEYMNTSAALITHFHLTGYLNSLEEAI</sequence>
<dbReference type="RefSeq" id="XP_045261375.1">
    <property type="nucleotide sequence ID" value="XM_045412340.1"/>
</dbReference>
<evidence type="ECO:0000313" key="1">
    <source>
        <dbReference type="EMBL" id="KAF3802216.1"/>
    </source>
</evidence>
<comment type="caution">
    <text evidence="1">The sequence shown here is derived from an EMBL/GenBank/DDBJ whole genome shotgun (WGS) entry which is preliminary data.</text>
</comment>
<name>A0A8H4CED5_COLGL</name>
<dbReference type="EMBL" id="WVTB01000065">
    <property type="protein sequence ID" value="KAF3802216.1"/>
    <property type="molecule type" value="Genomic_DNA"/>
</dbReference>
<dbReference type="GeneID" id="69019582"/>
<dbReference type="Proteomes" id="UP000613401">
    <property type="component" value="Unassembled WGS sequence"/>
</dbReference>
<reference evidence="1" key="1">
    <citation type="journal article" date="2020" name="Phytopathology">
        <title>Genome sequence and comparative analysis of Colletotrichum gloeosporioides isolated from Liriodendron leaves.</title>
        <authorList>
            <person name="Fu F.F."/>
            <person name="Hao Z."/>
            <person name="Wang P."/>
            <person name="Lu Y."/>
            <person name="Xue L.J."/>
            <person name="Wei G."/>
            <person name="Tian Y."/>
            <person name="Baishi H."/>
            <person name="Xu H."/>
            <person name="Shi J."/>
            <person name="Cheng T."/>
            <person name="Wang G."/>
            <person name="Yi Y."/>
            <person name="Chen J."/>
        </authorList>
    </citation>
    <scope>NUCLEOTIDE SEQUENCE</scope>
    <source>
        <strain evidence="1">Lc1</strain>
    </source>
</reference>
<protein>
    <submittedName>
        <fullName evidence="1">Uncharacterized protein</fullName>
    </submittedName>
</protein>
<proteinExistence type="predicted"/>
<dbReference type="InterPro" id="IPR029030">
    <property type="entry name" value="Caspase-like_dom_sf"/>
</dbReference>
<gene>
    <name evidence="1" type="ORF">GCG54_00012463</name>
</gene>
<dbReference type="AlphaFoldDB" id="A0A8H4CED5"/>
<keyword evidence="2" id="KW-1185">Reference proteome</keyword>
<evidence type="ECO:0000313" key="2">
    <source>
        <dbReference type="Proteomes" id="UP000613401"/>
    </source>
</evidence>
<reference evidence="1" key="2">
    <citation type="submission" date="2020-03" db="EMBL/GenBank/DDBJ databases">
        <authorList>
            <person name="Fu F.-F."/>
            <person name="Chen J."/>
        </authorList>
    </citation>
    <scope>NUCLEOTIDE SEQUENCE</scope>
    <source>
        <strain evidence="1">Lc1</strain>
    </source>
</reference>
<organism evidence="1 2">
    <name type="scientific">Colletotrichum gloeosporioides</name>
    <name type="common">Anthracnose fungus</name>
    <name type="synonym">Glomerella cingulata</name>
    <dbReference type="NCBI Taxonomy" id="474922"/>
    <lineage>
        <taxon>Eukaryota</taxon>
        <taxon>Fungi</taxon>
        <taxon>Dikarya</taxon>
        <taxon>Ascomycota</taxon>
        <taxon>Pezizomycotina</taxon>
        <taxon>Sordariomycetes</taxon>
        <taxon>Hypocreomycetidae</taxon>
        <taxon>Glomerellales</taxon>
        <taxon>Glomerellaceae</taxon>
        <taxon>Colletotrichum</taxon>
        <taxon>Colletotrichum gloeosporioides species complex</taxon>
    </lineage>
</organism>
<dbReference type="SUPFAM" id="SSF52129">
    <property type="entry name" value="Caspase-like"/>
    <property type="match status" value="1"/>
</dbReference>